<proteinExistence type="predicted"/>
<keyword evidence="4" id="KW-1185">Reference proteome</keyword>
<dbReference type="InterPro" id="IPR001452">
    <property type="entry name" value="SH3_domain"/>
</dbReference>
<evidence type="ECO:0000313" key="3">
    <source>
        <dbReference type="EMBL" id="MCM2580146.1"/>
    </source>
</evidence>
<accession>A0ABT0XCB2</accession>
<evidence type="ECO:0000256" key="1">
    <source>
        <dbReference type="ARBA" id="ARBA00022443"/>
    </source>
</evidence>
<gene>
    <name evidence="3" type="ORF">M1E25_22830</name>
</gene>
<dbReference type="Gene3D" id="2.30.30.40">
    <property type="entry name" value="SH3 Domains"/>
    <property type="match status" value="1"/>
</dbReference>
<dbReference type="SUPFAM" id="SSF50044">
    <property type="entry name" value="SH3-domain"/>
    <property type="match status" value="1"/>
</dbReference>
<keyword evidence="1" id="KW-0728">SH3 domain</keyword>
<dbReference type="PROSITE" id="PS50002">
    <property type="entry name" value="SH3"/>
    <property type="match status" value="1"/>
</dbReference>
<comment type="caution">
    <text evidence="3">The sequence shown here is derived from an EMBL/GenBank/DDBJ whole genome shotgun (WGS) entry which is preliminary data.</text>
</comment>
<dbReference type="Proteomes" id="UP001167160">
    <property type="component" value="Unassembled WGS sequence"/>
</dbReference>
<evidence type="ECO:0000313" key="4">
    <source>
        <dbReference type="Proteomes" id="UP001167160"/>
    </source>
</evidence>
<dbReference type="InterPro" id="IPR036028">
    <property type="entry name" value="SH3-like_dom_sf"/>
</dbReference>
<sequence>MIRRVIAVSAHQIPAREPMRLVVGELVEAGERSDEWPAFVFVVGSHGSGWVPARYLSGPSGQVQVQVPYDTTELLTAVGDALEVWAEDLPSGWLWCRSLDGREGWVPLESVSSHQELTE</sequence>
<feature type="domain" description="SH3" evidence="2">
    <location>
        <begin position="58"/>
        <end position="116"/>
    </location>
</feature>
<dbReference type="EMBL" id="JAMQGM010000052">
    <property type="protein sequence ID" value="MCM2580146.1"/>
    <property type="molecule type" value="Genomic_DNA"/>
</dbReference>
<dbReference type="RefSeq" id="WP_251418709.1">
    <property type="nucleotide sequence ID" value="NZ_JAMQGM010000052.1"/>
</dbReference>
<organism evidence="3 4">
    <name type="scientific">Streptomyces meridianus</name>
    <dbReference type="NCBI Taxonomy" id="2938945"/>
    <lineage>
        <taxon>Bacteria</taxon>
        <taxon>Bacillati</taxon>
        <taxon>Actinomycetota</taxon>
        <taxon>Actinomycetes</taxon>
        <taxon>Kitasatosporales</taxon>
        <taxon>Streptomycetaceae</taxon>
        <taxon>Streptomyces</taxon>
    </lineage>
</organism>
<evidence type="ECO:0000259" key="2">
    <source>
        <dbReference type="PROSITE" id="PS50002"/>
    </source>
</evidence>
<protein>
    <submittedName>
        <fullName evidence="3">SH3 domain-containing protein</fullName>
    </submittedName>
</protein>
<reference evidence="3" key="1">
    <citation type="journal article" date="2023" name="Int. J. Syst. Evol. Microbiol.">
        <title>Streptomyces meridianus sp. nov. isolated from brackish water of the Tagus estuary in Alcochete, Portugal.</title>
        <authorList>
            <person name="Santos J.D.N."/>
            <person name="Klimek D."/>
            <person name="Calusinska M."/>
            <person name="Lobo Da Cunha A."/>
            <person name="Catita J."/>
            <person name="Goncalves H."/>
            <person name="Gonzalez I."/>
            <person name="Reyes F."/>
            <person name="Lage O.M."/>
        </authorList>
    </citation>
    <scope>NUCLEOTIDE SEQUENCE</scope>
    <source>
        <strain evidence="3">MTZ3.1</strain>
    </source>
</reference>
<name>A0ABT0XCB2_9ACTN</name>